<dbReference type="Pfam" id="PF01636">
    <property type="entry name" value="APH"/>
    <property type="match status" value="1"/>
</dbReference>
<feature type="domain" description="Aminoglycoside phosphotransferase" evidence="2">
    <location>
        <begin position="288"/>
        <end position="534"/>
    </location>
</feature>
<sequence>MFARACRFHRAGVEAYAHRAFNFERWIACFPFRYCIPFLTFAGINGDSNSNHRMRSLALSPKVMPDILRISCAIRRIPLSNPQPNLVTPAGLLRQNITIGLLYPYLAHLSFQQYTCSLPQGRLSGSRNVANRFDARQYSPIQRSRHGSLRIGHQRRVIHVSESIEYLPSIQLHLLLLKAQTSHYFRPAQLRVETIVYYTRLKVTSEKTLAGVPTVEDLVQAHVDYMGRLSETDREQSALLTASLNIPALLEVATHTLGSECYRMDKLYEGGFNQVYNLAFRDENINAIVRINMPYGGGVDVIPPLEERQDRVQSEAATLKWLRENTSIPVPRVFAYDGNPDSNVGAAYIIEERIIGQPLHDVWENLDLESRNKIIQQLAPMQAQLLKASFPLIGSLYEDISAPTASRFYVGRSAPPVQVERHKINRGPWRTPREYLHSVITEQIQEITFDEERVWAARKHNKADESGCNIEDFKALYSAILHLVDNVQLLDECDHTFCLSHPDFTTRNMLVAYDDPTSVVAILDWEGARIQPWWFTSPTPAFMWDEQEKSPRDSEDDDTEGLTWQDIFQEWNNAMVALDLSPDPENGYFFGRLDCLACAGYASWATSMDFPIDFVMEWRLSWPRLHDSAFELLDAVLRKHRPDFSLDETQGGGDVDNGVTAEQRELE</sequence>
<dbReference type="SUPFAM" id="SSF56112">
    <property type="entry name" value="Protein kinase-like (PK-like)"/>
    <property type="match status" value="1"/>
</dbReference>
<dbReference type="Proteomes" id="UP000076154">
    <property type="component" value="Unassembled WGS sequence"/>
</dbReference>
<proteinExistence type="predicted"/>
<gene>
    <name evidence="3" type="primary">AIM9_6</name>
    <name evidence="3" type="ORF">Hypma_003831</name>
</gene>
<dbReference type="InParanoid" id="A0A369JYT7"/>
<dbReference type="Gene3D" id="3.90.1200.10">
    <property type="match status" value="1"/>
</dbReference>
<evidence type="ECO:0000313" key="4">
    <source>
        <dbReference type="Proteomes" id="UP000076154"/>
    </source>
</evidence>
<organism evidence="3 4">
    <name type="scientific">Hypsizygus marmoreus</name>
    <name type="common">White beech mushroom</name>
    <name type="synonym">Agaricus marmoreus</name>
    <dbReference type="NCBI Taxonomy" id="39966"/>
    <lineage>
        <taxon>Eukaryota</taxon>
        <taxon>Fungi</taxon>
        <taxon>Dikarya</taxon>
        <taxon>Basidiomycota</taxon>
        <taxon>Agaricomycotina</taxon>
        <taxon>Agaricomycetes</taxon>
        <taxon>Agaricomycetidae</taxon>
        <taxon>Agaricales</taxon>
        <taxon>Tricholomatineae</taxon>
        <taxon>Lyophyllaceae</taxon>
        <taxon>Hypsizygus</taxon>
    </lineage>
</organism>
<dbReference type="PANTHER" id="PTHR21310:SF13">
    <property type="entry name" value="AMINOGLYCOSIDE PHOSPHOTRANSFERASE DOMAIN-CONTAINING PROTEIN"/>
    <property type="match status" value="1"/>
</dbReference>
<evidence type="ECO:0000259" key="2">
    <source>
        <dbReference type="Pfam" id="PF01636"/>
    </source>
</evidence>
<dbReference type="AlphaFoldDB" id="A0A369JYT7"/>
<evidence type="ECO:0000256" key="1">
    <source>
        <dbReference type="SAM" id="MobiDB-lite"/>
    </source>
</evidence>
<accession>A0A369JYT7</accession>
<dbReference type="InterPro" id="IPR011009">
    <property type="entry name" value="Kinase-like_dom_sf"/>
</dbReference>
<feature type="region of interest" description="Disordered" evidence="1">
    <location>
        <begin position="647"/>
        <end position="667"/>
    </location>
</feature>
<reference evidence="3" key="1">
    <citation type="submission" date="2018-04" db="EMBL/GenBank/DDBJ databases">
        <title>Whole genome sequencing of Hypsizygus marmoreus.</title>
        <authorList>
            <person name="Choi I.-G."/>
            <person name="Min B."/>
            <person name="Kim J.-G."/>
            <person name="Kim S."/>
            <person name="Oh Y.-L."/>
            <person name="Kong W.-S."/>
            <person name="Park H."/>
            <person name="Jeong J."/>
            <person name="Song E.-S."/>
        </authorList>
    </citation>
    <scope>NUCLEOTIDE SEQUENCE [LARGE SCALE GENOMIC DNA]</scope>
    <source>
        <strain evidence="3">51987-8</strain>
    </source>
</reference>
<dbReference type="InterPro" id="IPR002575">
    <property type="entry name" value="Aminoglycoside_PTrfase"/>
</dbReference>
<dbReference type="InterPro" id="IPR051678">
    <property type="entry name" value="AGP_Transferase"/>
</dbReference>
<comment type="caution">
    <text evidence="3">The sequence shown here is derived from an EMBL/GenBank/DDBJ whole genome shotgun (WGS) entry which is preliminary data.</text>
</comment>
<evidence type="ECO:0000313" key="3">
    <source>
        <dbReference type="EMBL" id="RDB27521.1"/>
    </source>
</evidence>
<dbReference type="EMBL" id="LUEZ02000015">
    <property type="protein sequence ID" value="RDB27521.1"/>
    <property type="molecule type" value="Genomic_DNA"/>
</dbReference>
<name>A0A369JYT7_HYPMA</name>
<dbReference type="OrthoDB" id="2906425at2759"/>
<protein>
    <submittedName>
        <fullName evidence="3">Altered inheritance of mitochondria protein 9, mitochondrial</fullName>
    </submittedName>
</protein>
<keyword evidence="4" id="KW-1185">Reference proteome</keyword>
<dbReference type="STRING" id="39966.A0A369JYT7"/>
<dbReference type="PANTHER" id="PTHR21310">
    <property type="entry name" value="AMINOGLYCOSIDE PHOSPHOTRANSFERASE-RELATED-RELATED"/>
    <property type="match status" value="1"/>
</dbReference>